<evidence type="ECO:0000256" key="3">
    <source>
        <dbReference type="ARBA" id="ARBA00022617"/>
    </source>
</evidence>
<keyword evidence="7" id="KW-0560">Oxidoreductase</keyword>
<evidence type="ECO:0000256" key="6">
    <source>
        <dbReference type="ARBA" id="ARBA00022989"/>
    </source>
</evidence>
<evidence type="ECO:0000256" key="11">
    <source>
        <dbReference type="SAM" id="Phobius"/>
    </source>
</evidence>
<evidence type="ECO:0000313" key="13">
    <source>
        <dbReference type="Proteomes" id="UP000653305"/>
    </source>
</evidence>
<dbReference type="AlphaFoldDB" id="A0A830BQH0"/>
<keyword evidence="5" id="KW-0479">Metal-binding</keyword>
<name>A0A830BQH0_9LAMI</name>
<gene>
    <name evidence="12" type="ORF">PHJA_000946600</name>
</gene>
<evidence type="ECO:0000256" key="5">
    <source>
        <dbReference type="ARBA" id="ARBA00022723"/>
    </source>
</evidence>
<dbReference type="GO" id="GO:0005506">
    <property type="term" value="F:iron ion binding"/>
    <property type="evidence" value="ECO:0007669"/>
    <property type="project" value="InterPro"/>
</dbReference>
<evidence type="ECO:0000256" key="7">
    <source>
        <dbReference type="ARBA" id="ARBA00023002"/>
    </source>
</evidence>
<reference evidence="12" key="1">
    <citation type="submission" date="2020-07" db="EMBL/GenBank/DDBJ databases">
        <title>Ethylene signaling mediates host invasion by parasitic plants.</title>
        <authorList>
            <person name="Yoshida S."/>
        </authorList>
    </citation>
    <scope>NUCLEOTIDE SEQUENCE</scope>
    <source>
        <strain evidence="12">Okayama</strain>
    </source>
</reference>
<keyword evidence="4 11" id="KW-0812">Transmembrane</keyword>
<organism evidence="12 13">
    <name type="scientific">Phtheirospermum japonicum</name>
    <dbReference type="NCBI Taxonomy" id="374723"/>
    <lineage>
        <taxon>Eukaryota</taxon>
        <taxon>Viridiplantae</taxon>
        <taxon>Streptophyta</taxon>
        <taxon>Embryophyta</taxon>
        <taxon>Tracheophyta</taxon>
        <taxon>Spermatophyta</taxon>
        <taxon>Magnoliopsida</taxon>
        <taxon>eudicotyledons</taxon>
        <taxon>Gunneridae</taxon>
        <taxon>Pentapetalae</taxon>
        <taxon>asterids</taxon>
        <taxon>lamiids</taxon>
        <taxon>Lamiales</taxon>
        <taxon>Orobanchaceae</taxon>
        <taxon>Orobanchaceae incertae sedis</taxon>
        <taxon>Phtheirospermum</taxon>
    </lineage>
</organism>
<proteinExistence type="inferred from homology"/>
<dbReference type="InterPro" id="IPR002401">
    <property type="entry name" value="Cyt_P450_E_grp-I"/>
</dbReference>
<dbReference type="GO" id="GO:0016020">
    <property type="term" value="C:membrane"/>
    <property type="evidence" value="ECO:0007669"/>
    <property type="project" value="UniProtKB-SubCell"/>
</dbReference>
<comment type="subcellular location">
    <subcellularLocation>
        <location evidence="1">Membrane</location>
        <topology evidence="1">Single-pass membrane protein</topology>
    </subcellularLocation>
</comment>
<keyword evidence="9" id="KW-0503">Monooxygenase</keyword>
<keyword evidence="10 11" id="KW-0472">Membrane</keyword>
<dbReference type="OrthoDB" id="908489at2759"/>
<comment type="similarity">
    <text evidence="2">Belongs to the cytochrome P450 family.</text>
</comment>
<sequence>MDISRFPLNLATISLLAPVIIFLLIKKWNKSKQACSVKLPPGPKTLPIIGSLHHITSLPFRSFRDLSKQYGPIMHLKLGEVPTIVVSSPEISKEMLKDNDPNYANRPEAIGIEIMWYNYTNLAFSPYGEYWRQMRKICILELLSAKNVRLFGSIRNDEVSRVIESIRLSCGKPVNFTEKISSMTNSITCRAVCGKVCTDKDVLINLLEDGAR</sequence>
<evidence type="ECO:0000256" key="4">
    <source>
        <dbReference type="ARBA" id="ARBA00022692"/>
    </source>
</evidence>
<comment type="caution">
    <text evidence="12">The sequence shown here is derived from an EMBL/GenBank/DDBJ whole genome shotgun (WGS) entry which is preliminary data.</text>
</comment>
<evidence type="ECO:0000256" key="10">
    <source>
        <dbReference type="ARBA" id="ARBA00023136"/>
    </source>
</evidence>
<evidence type="ECO:0000256" key="2">
    <source>
        <dbReference type="ARBA" id="ARBA00010617"/>
    </source>
</evidence>
<dbReference type="EMBL" id="BMAC01000159">
    <property type="protein sequence ID" value="GFP88029.1"/>
    <property type="molecule type" value="Genomic_DNA"/>
</dbReference>
<keyword evidence="8" id="KW-0408">Iron</keyword>
<keyword evidence="13" id="KW-1185">Reference proteome</keyword>
<dbReference type="SUPFAM" id="SSF48264">
    <property type="entry name" value="Cytochrome P450"/>
    <property type="match status" value="1"/>
</dbReference>
<dbReference type="PANTHER" id="PTHR47955:SF9">
    <property type="entry name" value="PREMNASPIRODIENE OXYGENASE-LIKE"/>
    <property type="match status" value="1"/>
</dbReference>
<dbReference type="GO" id="GO:0020037">
    <property type="term" value="F:heme binding"/>
    <property type="evidence" value="ECO:0007669"/>
    <property type="project" value="InterPro"/>
</dbReference>
<dbReference type="InterPro" id="IPR001128">
    <property type="entry name" value="Cyt_P450"/>
</dbReference>
<feature type="transmembrane region" description="Helical" evidence="11">
    <location>
        <begin position="6"/>
        <end position="25"/>
    </location>
</feature>
<dbReference type="PRINTS" id="PR00463">
    <property type="entry name" value="EP450I"/>
</dbReference>
<dbReference type="InterPro" id="IPR036396">
    <property type="entry name" value="Cyt_P450_sf"/>
</dbReference>
<dbReference type="PANTHER" id="PTHR47955">
    <property type="entry name" value="CYTOCHROME P450 FAMILY 71 PROTEIN"/>
    <property type="match status" value="1"/>
</dbReference>
<dbReference type="GO" id="GO:0004497">
    <property type="term" value="F:monooxygenase activity"/>
    <property type="evidence" value="ECO:0007669"/>
    <property type="project" value="UniProtKB-KW"/>
</dbReference>
<accession>A0A830BQH0</accession>
<keyword evidence="3" id="KW-0349">Heme</keyword>
<evidence type="ECO:0000313" key="12">
    <source>
        <dbReference type="EMBL" id="GFP88029.1"/>
    </source>
</evidence>
<dbReference type="Proteomes" id="UP000653305">
    <property type="component" value="Unassembled WGS sequence"/>
</dbReference>
<dbReference type="GO" id="GO:0016705">
    <property type="term" value="F:oxidoreductase activity, acting on paired donors, with incorporation or reduction of molecular oxygen"/>
    <property type="evidence" value="ECO:0007669"/>
    <property type="project" value="InterPro"/>
</dbReference>
<keyword evidence="6 11" id="KW-1133">Transmembrane helix</keyword>
<dbReference type="Gene3D" id="1.10.630.10">
    <property type="entry name" value="Cytochrome P450"/>
    <property type="match status" value="1"/>
</dbReference>
<evidence type="ECO:0000256" key="9">
    <source>
        <dbReference type="ARBA" id="ARBA00023033"/>
    </source>
</evidence>
<dbReference type="Pfam" id="PF00067">
    <property type="entry name" value="p450"/>
    <property type="match status" value="1"/>
</dbReference>
<evidence type="ECO:0000256" key="1">
    <source>
        <dbReference type="ARBA" id="ARBA00004167"/>
    </source>
</evidence>
<evidence type="ECO:0000256" key="8">
    <source>
        <dbReference type="ARBA" id="ARBA00023004"/>
    </source>
</evidence>
<protein>
    <submittedName>
        <fullName evidence="12">Premnaspirodiene oxygenase</fullName>
    </submittedName>
</protein>